<feature type="domain" description="Fe2OG dioxygenase" evidence="2">
    <location>
        <begin position="179"/>
        <end position="309"/>
    </location>
</feature>
<evidence type="ECO:0000256" key="1">
    <source>
        <dbReference type="RuleBase" id="RU003682"/>
    </source>
</evidence>
<keyword evidence="1" id="KW-0479">Metal-binding</keyword>
<keyword evidence="1" id="KW-0560">Oxidoreductase</keyword>
<dbReference type="AlphaFoldDB" id="A0A2R5GMH1"/>
<evidence type="ECO:0000313" key="3">
    <source>
        <dbReference type="EMBL" id="GBG32076.1"/>
    </source>
</evidence>
<proteinExistence type="inferred from homology"/>
<evidence type="ECO:0000259" key="2">
    <source>
        <dbReference type="PROSITE" id="PS51471"/>
    </source>
</evidence>
<comment type="caution">
    <text evidence="3">The sequence shown here is derived from an EMBL/GenBank/DDBJ whole genome shotgun (WGS) entry which is preliminary data.</text>
</comment>
<comment type="similarity">
    <text evidence="1">Belongs to the iron/ascorbate-dependent oxidoreductase family.</text>
</comment>
<reference evidence="3 4" key="1">
    <citation type="submission" date="2017-12" db="EMBL/GenBank/DDBJ databases">
        <title>Sequencing, de novo assembly and annotation of complete genome of a new Thraustochytrid species, strain FCC1311.</title>
        <authorList>
            <person name="Sedici K."/>
            <person name="Godart F."/>
            <person name="Aiese Cigliano R."/>
            <person name="Sanseverino W."/>
            <person name="Barakat M."/>
            <person name="Ortet P."/>
            <person name="Marechal E."/>
            <person name="Cagnac O."/>
            <person name="Amato A."/>
        </authorList>
    </citation>
    <scope>NUCLEOTIDE SEQUENCE [LARGE SCALE GENOMIC DNA]</scope>
</reference>
<keyword evidence="1" id="KW-0408">Iron</keyword>
<gene>
    <name evidence="3" type="ORF">FCC1311_083012</name>
</gene>
<dbReference type="GO" id="GO:0046872">
    <property type="term" value="F:metal ion binding"/>
    <property type="evidence" value="ECO:0007669"/>
    <property type="project" value="UniProtKB-KW"/>
</dbReference>
<sequence>MLGRVSSGARGAAVANALRLLEARFGDVESLRHVGDEITTREDGELRREDVERLLAHDTLAVHVKGFYPEKQALEVADMMLADEDVRNWSVASGGREAEPSDVDAVGTPHNVAVANDELEAYFGNSVEAMRKWRYHREDGVLAMGPMDKFRLELDEIWTEGCLLSREKGGDRQPFQAGVPRIMRPASRYDPARWTRGFAHVDELAIMSPDRGLFSANIYLRNAPSGGELQIWPVTFASRWDFYRNAPTLSLALLQDAQAQAALRERLPDPVTVKVRPGDLVLICTQRPHGVRGPVVGGPRVSIQGFLQYERGQPLRLEA</sequence>
<dbReference type="PROSITE" id="PS51471">
    <property type="entry name" value="FE2OG_OXY"/>
    <property type="match status" value="1"/>
</dbReference>
<dbReference type="EMBL" id="BEYU01000114">
    <property type="protein sequence ID" value="GBG32076.1"/>
    <property type="molecule type" value="Genomic_DNA"/>
</dbReference>
<dbReference type="GO" id="GO:0016491">
    <property type="term" value="F:oxidoreductase activity"/>
    <property type="evidence" value="ECO:0007669"/>
    <property type="project" value="UniProtKB-KW"/>
</dbReference>
<name>A0A2R5GMH1_9STRA</name>
<protein>
    <recommendedName>
        <fullName evidence="2">Fe2OG dioxygenase domain-containing protein</fullName>
    </recommendedName>
</protein>
<dbReference type="InterPro" id="IPR005123">
    <property type="entry name" value="Oxoglu/Fe-dep_dioxygenase_dom"/>
</dbReference>
<organism evidence="3 4">
    <name type="scientific">Hondaea fermentalgiana</name>
    <dbReference type="NCBI Taxonomy" id="2315210"/>
    <lineage>
        <taxon>Eukaryota</taxon>
        <taxon>Sar</taxon>
        <taxon>Stramenopiles</taxon>
        <taxon>Bigyra</taxon>
        <taxon>Labyrinthulomycetes</taxon>
        <taxon>Thraustochytrida</taxon>
        <taxon>Thraustochytriidae</taxon>
        <taxon>Hondaea</taxon>
    </lineage>
</organism>
<dbReference type="InParanoid" id="A0A2R5GMH1"/>
<keyword evidence="4" id="KW-1185">Reference proteome</keyword>
<dbReference type="OrthoDB" id="37975at2759"/>
<evidence type="ECO:0000313" key="4">
    <source>
        <dbReference type="Proteomes" id="UP000241890"/>
    </source>
</evidence>
<dbReference type="Proteomes" id="UP000241890">
    <property type="component" value="Unassembled WGS sequence"/>
</dbReference>
<accession>A0A2R5GMH1</accession>